<keyword evidence="3" id="KW-1185">Reference proteome</keyword>
<evidence type="ECO:0000313" key="3">
    <source>
        <dbReference type="Proteomes" id="UP000217446"/>
    </source>
</evidence>
<sequence>MTVLHFSPALIGRDDHPQGDRTSPEPIVAPFDAEHLPRVLQRGRFFPADACFGLVCGIRLDSPHPSTY</sequence>
<reference evidence="3" key="1">
    <citation type="submission" date="2017-05" db="EMBL/GenBank/DDBJ databases">
        <title>Streptomyces olivochromogenes NBRC 3561 whole genome shotgun sequence.</title>
        <authorList>
            <person name="Dohra H."/>
            <person name="Kodani S."/>
        </authorList>
    </citation>
    <scope>NUCLEOTIDE SEQUENCE [LARGE SCALE GENOMIC DNA]</scope>
    <source>
        <strain evidence="3">NBRC 3561</strain>
    </source>
</reference>
<feature type="compositionally biased region" description="Basic and acidic residues" evidence="1">
    <location>
        <begin position="12"/>
        <end position="23"/>
    </location>
</feature>
<comment type="caution">
    <text evidence="2">The sequence shown here is derived from an EMBL/GenBank/DDBJ whole genome shotgun (WGS) entry which is preliminary data.</text>
</comment>
<dbReference type="STRING" id="1963.AQJ27_04975"/>
<evidence type="ECO:0000313" key="2">
    <source>
        <dbReference type="EMBL" id="GAX48717.1"/>
    </source>
</evidence>
<feature type="region of interest" description="Disordered" evidence="1">
    <location>
        <begin position="1"/>
        <end position="25"/>
    </location>
</feature>
<gene>
    <name evidence="2" type="ORF">SO3561_00197</name>
</gene>
<name>A0A250V3E3_STROL</name>
<protein>
    <submittedName>
        <fullName evidence="2">Uncharacterized protein</fullName>
    </submittedName>
</protein>
<proteinExistence type="predicted"/>
<dbReference type="EMBL" id="BDQI01000001">
    <property type="protein sequence ID" value="GAX48717.1"/>
    <property type="molecule type" value="Genomic_DNA"/>
</dbReference>
<accession>A0A250V3E3</accession>
<evidence type="ECO:0000256" key="1">
    <source>
        <dbReference type="SAM" id="MobiDB-lite"/>
    </source>
</evidence>
<dbReference type="RefSeq" id="WP_067362060.1">
    <property type="nucleotide sequence ID" value="NZ_BDQI01000001.1"/>
</dbReference>
<organism evidence="2 3">
    <name type="scientific">Streptomyces olivochromogenes</name>
    <dbReference type="NCBI Taxonomy" id="1963"/>
    <lineage>
        <taxon>Bacteria</taxon>
        <taxon>Bacillati</taxon>
        <taxon>Actinomycetota</taxon>
        <taxon>Actinomycetes</taxon>
        <taxon>Kitasatosporales</taxon>
        <taxon>Streptomycetaceae</taxon>
        <taxon>Streptomyces</taxon>
    </lineage>
</organism>
<dbReference type="AlphaFoldDB" id="A0A250V3E3"/>
<dbReference type="Proteomes" id="UP000217446">
    <property type="component" value="Unassembled WGS sequence"/>
</dbReference>